<proteinExistence type="predicted"/>
<keyword evidence="5" id="KW-0732">Signal</keyword>
<dbReference type="GO" id="GO:0005615">
    <property type="term" value="C:extracellular space"/>
    <property type="evidence" value="ECO:0007669"/>
    <property type="project" value="TreeGrafter"/>
</dbReference>
<dbReference type="Gene3D" id="3.90.215.10">
    <property type="entry name" value="Gamma Fibrinogen, chain A, domain 1"/>
    <property type="match status" value="1"/>
</dbReference>
<evidence type="ECO:0000313" key="7">
    <source>
        <dbReference type="Proteomes" id="UP000076643"/>
    </source>
</evidence>
<keyword evidence="7" id="KW-1185">Reference proteome</keyword>
<dbReference type="NCBIfam" id="NF040941">
    <property type="entry name" value="GGGWT_bact"/>
    <property type="match status" value="1"/>
</dbReference>
<sequence length="340" mass="36796">MKKLALTISTLIAANLAVAQEQPIAGEYVLTSDSHLNGIIESGSVKEITIIGDKAHFYSETVNQFISGSTEQNGNVIDFKLSDKTPSNTQYFLGQVDVQGNYSGTWFAANGEKGDWTLSPVQPNTATSCNDILSAGLSQGDGVYDLYDASGEVVSMYCDMTTDGGGWTLVGSYPKNEPGGKSSINQYGDIPETDPNNVTKLWLFKGDLSVFSDVREQVSCASANCGGGFNVYGVNFTTAELELVRYTWGYNERVEFMPQRVDKPACMKSLEPGAEVIPGCVSPQYLSMVNTHTLVGWQNDVHAGYCWVARGTYKPGSVGSAQCVSGREPNGTQWALLWMR</sequence>
<keyword evidence="2" id="KW-0430">Lectin</keyword>
<dbReference type="RefSeq" id="WP_063364694.1">
    <property type="nucleotide sequence ID" value="NZ_AQHB01000025.1"/>
</dbReference>
<dbReference type="SUPFAM" id="SSF56496">
    <property type="entry name" value="Fibrinogen C-terminal domain-like"/>
    <property type="match status" value="1"/>
</dbReference>
<dbReference type="InterPro" id="IPR036056">
    <property type="entry name" value="Fibrinogen-like_C"/>
</dbReference>
<gene>
    <name evidence="6" type="ORF">N475_08655</name>
</gene>
<keyword evidence="3" id="KW-0106">Calcium</keyword>
<dbReference type="AlphaFoldDB" id="A0A162A3L3"/>
<evidence type="ECO:0000256" key="5">
    <source>
        <dbReference type="SAM" id="SignalP"/>
    </source>
</evidence>
<evidence type="ECO:0000256" key="3">
    <source>
        <dbReference type="ARBA" id="ARBA00022837"/>
    </source>
</evidence>
<evidence type="ECO:0000313" key="6">
    <source>
        <dbReference type="EMBL" id="KZN43630.1"/>
    </source>
</evidence>
<dbReference type="PANTHER" id="PTHR16146:SF46">
    <property type="entry name" value="INTELECTIN-1A-RELATED"/>
    <property type="match status" value="1"/>
</dbReference>
<evidence type="ECO:0008006" key="8">
    <source>
        <dbReference type="Google" id="ProtNLM"/>
    </source>
</evidence>
<dbReference type="GO" id="GO:0070492">
    <property type="term" value="F:oligosaccharide binding"/>
    <property type="evidence" value="ECO:0007669"/>
    <property type="project" value="TreeGrafter"/>
</dbReference>
<protein>
    <recommendedName>
        <fullName evidence="8">Fibrinogen C-terminal domain-containing protein</fullName>
    </recommendedName>
</protein>
<reference evidence="6 7" key="1">
    <citation type="submission" date="2013-07" db="EMBL/GenBank/DDBJ databases">
        <title>Comparative Genomic and Metabolomic Analysis of Twelve Strains of Pseudoalteromonas luteoviolacea.</title>
        <authorList>
            <person name="Vynne N.G."/>
            <person name="Mansson M."/>
            <person name="Gram L."/>
        </authorList>
    </citation>
    <scope>NUCLEOTIDE SEQUENCE [LARGE SCALE GENOMIC DNA]</scope>
    <source>
        <strain evidence="6 7">DSM 6061</strain>
    </source>
</reference>
<dbReference type="InterPro" id="IPR014716">
    <property type="entry name" value="Fibrinogen_a/b/g_C_1"/>
</dbReference>
<dbReference type="EMBL" id="AUYB01000078">
    <property type="protein sequence ID" value="KZN43630.1"/>
    <property type="molecule type" value="Genomic_DNA"/>
</dbReference>
<feature type="signal peptide" evidence="5">
    <location>
        <begin position="1"/>
        <end position="19"/>
    </location>
</feature>
<feature type="chain" id="PRO_5007830897" description="Fibrinogen C-terminal domain-containing protein" evidence="5">
    <location>
        <begin position="20"/>
        <end position="340"/>
    </location>
</feature>
<dbReference type="PATRIC" id="fig|1365250.3.peg.713"/>
<organism evidence="6 7">
    <name type="scientific">Pseudoalteromonas luteoviolacea DSM 6061</name>
    <dbReference type="NCBI Taxonomy" id="1365250"/>
    <lineage>
        <taxon>Bacteria</taxon>
        <taxon>Pseudomonadati</taxon>
        <taxon>Pseudomonadota</taxon>
        <taxon>Gammaproteobacteria</taxon>
        <taxon>Alteromonadales</taxon>
        <taxon>Pseudoalteromonadaceae</taxon>
        <taxon>Pseudoalteromonas</taxon>
    </lineage>
</organism>
<evidence type="ECO:0000256" key="2">
    <source>
        <dbReference type="ARBA" id="ARBA00022734"/>
    </source>
</evidence>
<dbReference type="PANTHER" id="PTHR16146">
    <property type="entry name" value="INTELECTIN"/>
    <property type="match status" value="1"/>
</dbReference>
<keyword evidence="1" id="KW-0479">Metal-binding</keyword>
<name>A0A162A3L3_9GAMM</name>
<comment type="caution">
    <text evidence="6">The sequence shown here is derived from an EMBL/GenBank/DDBJ whole genome shotgun (WGS) entry which is preliminary data.</text>
</comment>
<accession>A0A162A3L3</accession>
<evidence type="ECO:0000256" key="4">
    <source>
        <dbReference type="ARBA" id="ARBA00023157"/>
    </source>
</evidence>
<evidence type="ECO:0000256" key="1">
    <source>
        <dbReference type="ARBA" id="ARBA00022723"/>
    </source>
</evidence>
<dbReference type="GO" id="GO:0046872">
    <property type="term" value="F:metal ion binding"/>
    <property type="evidence" value="ECO:0007669"/>
    <property type="project" value="UniProtKB-KW"/>
</dbReference>
<keyword evidence="4" id="KW-1015">Disulfide bond</keyword>
<dbReference type="Proteomes" id="UP000076643">
    <property type="component" value="Unassembled WGS sequence"/>
</dbReference>